<dbReference type="SUPFAM" id="SSF82199">
    <property type="entry name" value="SET domain"/>
    <property type="match status" value="1"/>
</dbReference>
<dbReference type="OrthoDB" id="3538825at2759"/>
<evidence type="ECO:0000259" key="1">
    <source>
        <dbReference type="PROSITE" id="PS50280"/>
    </source>
</evidence>
<comment type="caution">
    <text evidence="2">The sequence shown here is derived from an EMBL/GenBank/DDBJ whole genome shotgun (WGS) entry which is preliminary data.</text>
</comment>
<proteinExistence type="predicted"/>
<accession>A0A5N6JYE8</accession>
<organism evidence="2 3">
    <name type="scientific">Monilinia laxa</name>
    <name type="common">Brown rot fungus</name>
    <name type="synonym">Sclerotinia laxa</name>
    <dbReference type="NCBI Taxonomy" id="61186"/>
    <lineage>
        <taxon>Eukaryota</taxon>
        <taxon>Fungi</taxon>
        <taxon>Dikarya</taxon>
        <taxon>Ascomycota</taxon>
        <taxon>Pezizomycotina</taxon>
        <taxon>Leotiomycetes</taxon>
        <taxon>Helotiales</taxon>
        <taxon>Sclerotiniaceae</taxon>
        <taxon>Monilinia</taxon>
    </lineage>
</organism>
<dbReference type="PANTHER" id="PTHR12197">
    <property type="entry name" value="HISTONE-LYSINE N-METHYLTRANSFERASE SMYD"/>
    <property type="match status" value="1"/>
</dbReference>
<evidence type="ECO:0000313" key="2">
    <source>
        <dbReference type="EMBL" id="KAB8294075.1"/>
    </source>
</evidence>
<dbReference type="InterPro" id="IPR046341">
    <property type="entry name" value="SET_dom_sf"/>
</dbReference>
<dbReference type="Pfam" id="PF00856">
    <property type="entry name" value="SET"/>
    <property type="match status" value="1"/>
</dbReference>
<dbReference type="InterPro" id="IPR001214">
    <property type="entry name" value="SET_dom"/>
</dbReference>
<feature type="domain" description="SET" evidence="1">
    <location>
        <begin position="15"/>
        <end position="165"/>
    </location>
</feature>
<protein>
    <recommendedName>
        <fullName evidence="1">SET domain-containing protein</fullName>
    </recommendedName>
</protein>
<dbReference type="AlphaFoldDB" id="A0A5N6JYE8"/>
<dbReference type="PROSITE" id="PS50280">
    <property type="entry name" value="SET"/>
    <property type="match status" value="1"/>
</dbReference>
<dbReference type="SMART" id="SM00317">
    <property type="entry name" value="SET"/>
    <property type="match status" value="1"/>
</dbReference>
<gene>
    <name evidence="2" type="ORF">EYC80_009530</name>
</gene>
<keyword evidence="3" id="KW-1185">Reference proteome</keyword>
<evidence type="ECO:0000313" key="3">
    <source>
        <dbReference type="Proteomes" id="UP000326757"/>
    </source>
</evidence>
<dbReference type="CDD" id="cd20071">
    <property type="entry name" value="SET_SMYD"/>
    <property type="match status" value="1"/>
</dbReference>
<dbReference type="EMBL" id="VIGI01000011">
    <property type="protein sequence ID" value="KAB8294075.1"/>
    <property type="molecule type" value="Genomic_DNA"/>
</dbReference>
<name>A0A5N6JYE8_MONLA</name>
<dbReference type="InterPro" id="IPR050869">
    <property type="entry name" value="H3K4_H4K5_MeTrfase"/>
</dbReference>
<dbReference type="Proteomes" id="UP000326757">
    <property type="component" value="Unassembled WGS sequence"/>
</dbReference>
<reference evidence="2 3" key="1">
    <citation type="submission" date="2019-06" db="EMBL/GenBank/DDBJ databases">
        <title>Genome Sequence of the Brown Rot Fungal Pathogen Monilinia laxa.</title>
        <authorList>
            <person name="De Miccolis Angelini R.M."/>
            <person name="Landi L."/>
            <person name="Abate D."/>
            <person name="Pollastro S."/>
            <person name="Romanazzi G."/>
            <person name="Faretra F."/>
        </authorList>
    </citation>
    <scope>NUCLEOTIDE SEQUENCE [LARGE SCALE GENOMIC DNA]</scope>
    <source>
        <strain evidence="2 3">Mlax316</strain>
    </source>
</reference>
<dbReference type="Gene3D" id="2.170.270.10">
    <property type="entry name" value="SET domain"/>
    <property type="match status" value="1"/>
</dbReference>
<sequence>MNTNQLTTTTVLSSRLFEIKPTPLGNLLSTTSCPEEGLFATHPIPAYSEIFREAPLINGGPTWLGREAAVRSLDSSKQDAAGRLMGVCHCDTEYCISETVLMMIWDSNNHAADGQEDFIYANGSKINHACVSNCTMAFTPEPKSYVSIRTKRDLAQGEEITINYGCEGPFRYRQEKFAKEFKFLCRCDACINKLNVPRTDHAYRSEHKSFLATDTTPTTVLGIETSAEAAESKEIREWAAKIEKYATGEEQKLHQLYKSLIYAGARSLKQTPYYRPQPVRTWFEMGLMKYLRGDNKYHLDEDTLQCYLNRTTEKFVVDFKSLNMCPGFIYD</sequence>